<dbReference type="GO" id="GO:0003677">
    <property type="term" value="F:DNA binding"/>
    <property type="evidence" value="ECO:0007669"/>
    <property type="project" value="UniProtKB-KW"/>
</dbReference>
<dbReference type="SUPFAM" id="SSF116734">
    <property type="entry name" value="DNA methylase specificity domain"/>
    <property type="match status" value="2"/>
</dbReference>
<accession>A0A3D9N0H0</accession>
<keyword evidence="3" id="KW-0238">DNA-binding</keyword>
<gene>
    <name evidence="5" type="ORF">DFQ09_103323</name>
</gene>
<dbReference type="PANTHER" id="PTHR43140">
    <property type="entry name" value="TYPE-1 RESTRICTION ENZYME ECOKI SPECIFICITY PROTEIN"/>
    <property type="match status" value="1"/>
</dbReference>
<evidence type="ECO:0000259" key="4">
    <source>
        <dbReference type="Pfam" id="PF01420"/>
    </source>
</evidence>
<evidence type="ECO:0000256" key="3">
    <source>
        <dbReference type="ARBA" id="ARBA00023125"/>
    </source>
</evidence>
<feature type="domain" description="Type I restriction modification DNA specificity" evidence="4">
    <location>
        <begin position="6"/>
        <end position="172"/>
    </location>
</feature>
<evidence type="ECO:0000313" key="6">
    <source>
        <dbReference type="Proteomes" id="UP000256919"/>
    </source>
</evidence>
<dbReference type="InterPro" id="IPR044946">
    <property type="entry name" value="Restrct_endonuc_typeI_TRD_sf"/>
</dbReference>
<dbReference type="InterPro" id="IPR000055">
    <property type="entry name" value="Restrct_endonuc_typeI_TRD"/>
</dbReference>
<evidence type="ECO:0000256" key="2">
    <source>
        <dbReference type="ARBA" id="ARBA00022747"/>
    </source>
</evidence>
<keyword evidence="2" id="KW-0680">Restriction system</keyword>
<organism evidence="5 6">
    <name type="scientific">Winogradskyella pacifica</name>
    <dbReference type="NCBI Taxonomy" id="664642"/>
    <lineage>
        <taxon>Bacteria</taxon>
        <taxon>Pseudomonadati</taxon>
        <taxon>Bacteroidota</taxon>
        <taxon>Flavobacteriia</taxon>
        <taxon>Flavobacteriales</taxon>
        <taxon>Flavobacteriaceae</taxon>
        <taxon>Winogradskyella</taxon>
    </lineage>
</organism>
<evidence type="ECO:0000256" key="1">
    <source>
        <dbReference type="ARBA" id="ARBA00010923"/>
    </source>
</evidence>
<dbReference type="InterPro" id="IPR051212">
    <property type="entry name" value="Type-I_RE_S_subunit"/>
</dbReference>
<sequence length="487" mass="55966">MDKKLPKNWVEVTFGEVAKYQNGKAFKSSEWEEEGLPIIRIQNLSKKSARFNRTTVKHEDKYFIEDGDLLFAWSATLLAHFWNRGDAWLNQHIFRVDNYDSVINKKYLYFLLQDKIDELMKQTHGMGMVHITKRKFEINKLPLPPLAEQKRIVAKLDELFGHLDSLKTRLHHIPQILKNFRQAVLTQAVTGKLTEEWRVGKELEKFDYVAIHNKRNEQYELLKKENKKKGIKSPNKPEYLNHKINSVQNFSIASWLSAPVGFLCDCIVPGRDKPKSFTGDMPWITTPDLKSDFIYSNNARLYLSKAEVLEVRAKVIPEDSVVISIVGRFGVACVIKDACVINQQLHAFLPSEYVLPEYLMYYFKTQEDVMNSISTSTTIAYINKTKANSIMVNVPPKEEQTEIVKRVEHLFAKADTIEAQYQSLKTKIDSLPQAILAKAFKGELVEQLDTDGSAEDLLEEIQKIKASLSRKPSLRGTKQSAKGKKIK</sequence>
<dbReference type="RefSeq" id="WP_115809442.1">
    <property type="nucleotide sequence ID" value="NZ_QREI01000003.1"/>
</dbReference>
<proteinExistence type="inferred from homology"/>
<comment type="caution">
    <text evidence="5">The sequence shown here is derived from an EMBL/GenBank/DDBJ whole genome shotgun (WGS) entry which is preliminary data.</text>
</comment>
<dbReference type="GO" id="GO:0009307">
    <property type="term" value="P:DNA restriction-modification system"/>
    <property type="evidence" value="ECO:0007669"/>
    <property type="project" value="UniProtKB-KW"/>
</dbReference>
<feature type="domain" description="Type I restriction modification DNA specificity" evidence="4">
    <location>
        <begin position="274"/>
        <end position="424"/>
    </location>
</feature>
<reference evidence="5 6" key="1">
    <citation type="submission" date="2018-07" db="EMBL/GenBank/DDBJ databases">
        <title>Genomic Encyclopedia of Type Strains, Phase III (KMG-III): the genomes of soil and plant-associated and newly described type strains.</title>
        <authorList>
            <person name="Whitman W."/>
        </authorList>
    </citation>
    <scope>NUCLEOTIDE SEQUENCE [LARGE SCALE GENOMIC DNA]</scope>
    <source>
        <strain evidence="5 6">CECT 7948</strain>
    </source>
</reference>
<dbReference type="PANTHER" id="PTHR43140:SF1">
    <property type="entry name" value="TYPE I RESTRICTION ENZYME ECOKI SPECIFICITY SUBUNIT"/>
    <property type="match status" value="1"/>
</dbReference>
<comment type="similarity">
    <text evidence="1">Belongs to the type-I restriction system S methylase family.</text>
</comment>
<evidence type="ECO:0000313" key="5">
    <source>
        <dbReference type="EMBL" id="REE25016.1"/>
    </source>
</evidence>
<protein>
    <submittedName>
        <fullName evidence="5">Type I restriction enzyme S subunit</fullName>
    </submittedName>
</protein>
<dbReference type="CDD" id="cd17284">
    <property type="entry name" value="RMtype1_S_Cbo7060ORF11580P_TRD2-CR2_like"/>
    <property type="match status" value="1"/>
</dbReference>
<dbReference type="Gene3D" id="3.90.220.20">
    <property type="entry name" value="DNA methylase specificity domains"/>
    <property type="match status" value="2"/>
</dbReference>
<dbReference type="OrthoDB" id="9816225at2"/>
<dbReference type="CDD" id="cd17254">
    <property type="entry name" value="RMtype1_S_FclI-TRD1-CR1_like"/>
    <property type="match status" value="1"/>
</dbReference>
<dbReference type="Proteomes" id="UP000256919">
    <property type="component" value="Unassembled WGS sequence"/>
</dbReference>
<name>A0A3D9N0H0_9FLAO</name>
<dbReference type="EMBL" id="QREI01000003">
    <property type="protein sequence ID" value="REE25016.1"/>
    <property type="molecule type" value="Genomic_DNA"/>
</dbReference>
<dbReference type="Pfam" id="PF01420">
    <property type="entry name" value="Methylase_S"/>
    <property type="match status" value="2"/>
</dbReference>
<keyword evidence="6" id="KW-1185">Reference proteome</keyword>
<dbReference type="AlphaFoldDB" id="A0A3D9N0H0"/>